<protein>
    <submittedName>
        <fullName evidence="4">CCT domain-containing protein</fullName>
    </submittedName>
</protein>
<organism evidence="4">
    <name type="scientific">Soboliphyme baturini</name>
    <dbReference type="NCBI Taxonomy" id="241478"/>
    <lineage>
        <taxon>Eukaryota</taxon>
        <taxon>Metazoa</taxon>
        <taxon>Ecdysozoa</taxon>
        <taxon>Nematoda</taxon>
        <taxon>Enoplea</taxon>
        <taxon>Dorylaimia</taxon>
        <taxon>Dioctophymatida</taxon>
        <taxon>Dioctophymatoidea</taxon>
        <taxon>Soboliphymatidae</taxon>
        <taxon>Soboliphyme</taxon>
    </lineage>
</organism>
<dbReference type="WBParaSite" id="SBAD_0000745001-mRNA-1">
    <property type="protein sequence ID" value="SBAD_0000745001-mRNA-1"/>
    <property type="gene ID" value="SBAD_0000745001"/>
</dbReference>
<reference evidence="2 3" key="2">
    <citation type="submission" date="2018-11" db="EMBL/GenBank/DDBJ databases">
        <authorList>
            <consortium name="Pathogen Informatics"/>
        </authorList>
    </citation>
    <scope>NUCLEOTIDE SEQUENCE [LARGE SCALE GENOMIC DNA]</scope>
</reference>
<dbReference type="EMBL" id="UZAM01010396">
    <property type="protein sequence ID" value="VDP12200.1"/>
    <property type="molecule type" value="Genomic_DNA"/>
</dbReference>
<feature type="region of interest" description="Disordered" evidence="1">
    <location>
        <begin position="105"/>
        <end position="124"/>
    </location>
</feature>
<accession>A0A183IU86</accession>
<sequence length="479" mass="52916">MLNGRLSLMRRCMEYRADITSPDSPSVARTVTRSKARSRLRFDSGAYSSSTEYVDSPDSDCYRDNDAEVFASSVGGSNNTADSDLIHAFAGRWIVSDDFMSPLRQVDRRRPSRSDDSGLNDCSVIDGSSSPDRFKAGSSFSFVPVSEEVCSSVMKLENPEGALELVFDGSAIASLGQTGLIPIGSPQTAALVRRRIPKLGQKSSVSDFSISYKSEMGVCGNFLMESDENLSPAASSSASTLPPQTPPALHHMMDTNQLTPVKFFGSQTPSKVLPFSPTQVLASTDEFFNGSLAALTSTPLPTSATSASHFRYNDELVVHHCETQSLRRAEDLQSLDTPKEYTCEAAASRNAEWKGTGADSLKALLLRTPTPFKKAYAAVERRGGRIYETELLRSPPDFEDVREIISKDLFMASNNHRRKRHYRFKAKSFCNAEKRQEKKAATPMWLWFPSTGHVCVIQWERGAAHHRHDVTHKPDAHDH</sequence>
<proteinExistence type="predicted"/>
<reference evidence="4" key="1">
    <citation type="submission" date="2016-06" db="UniProtKB">
        <authorList>
            <consortium name="WormBaseParasite"/>
        </authorList>
    </citation>
    <scope>IDENTIFICATION</scope>
</reference>
<evidence type="ECO:0000313" key="2">
    <source>
        <dbReference type="EMBL" id="VDP12200.1"/>
    </source>
</evidence>
<dbReference type="OrthoDB" id="2143914at2759"/>
<keyword evidence="3" id="KW-1185">Reference proteome</keyword>
<gene>
    <name evidence="2" type="ORF">SBAD_LOCUS7184</name>
</gene>
<dbReference type="Proteomes" id="UP000270296">
    <property type="component" value="Unassembled WGS sequence"/>
</dbReference>
<dbReference type="AlphaFoldDB" id="A0A183IU86"/>
<evidence type="ECO:0000256" key="1">
    <source>
        <dbReference type="SAM" id="MobiDB-lite"/>
    </source>
</evidence>
<evidence type="ECO:0000313" key="3">
    <source>
        <dbReference type="Proteomes" id="UP000270296"/>
    </source>
</evidence>
<feature type="compositionally biased region" description="Basic and acidic residues" evidence="1">
    <location>
        <begin position="105"/>
        <end position="116"/>
    </location>
</feature>
<name>A0A183IU86_9BILA</name>
<evidence type="ECO:0000313" key="4">
    <source>
        <dbReference type="WBParaSite" id="SBAD_0000745001-mRNA-1"/>
    </source>
</evidence>